<dbReference type="Pfam" id="PF14488">
    <property type="entry name" value="DUF4434"/>
    <property type="match status" value="1"/>
</dbReference>
<dbReference type="AlphaFoldDB" id="A0A2U1AGV2"/>
<evidence type="ECO:0000313" key="2">
    <source>
        <dbReference type="EMBL" id="PVY35638.1"/>
    </source>
</evidence>
<organism evidence="2 3">
    <name type="scientific">Victivallis vadensis</name>
    <dbReference type="NCBI Taxonomy" id="172901"/>
    <lineage>
        <taxon>Bacteria</taxon>
        <taxon>Pseudomonadati</taxon>
        <taxon>Lentisphaerota</taxon>
        <taxon>Lentisphaeria</taxon>
        <taxon>Victivallales</taxon>
        <taxon>Victivallaceae</taxon>
        <taxon>Victivallis</taxon>
    </lineage>
</organism>
<accession>A0A2U1AGV2</accession>
<comment type="caution">
    <text evidence="2">The sequence shown here is derived from an EMBL/GenBank/DDBJ whole genome shotgun (WGS) entry which is preliminary data.</text>
</comment>
<gene>
    <name evidence="2" type="ORF">C8D82_13910</name>
</gene>
<dbReference type="OrthoDB" id="6044697at2"/>
<dbReference type="InterPro" id="IPR027849">
    <property type="entry name" value="DUF4434"/>
</dbReference>
<dbReference type="EMBL" id="QEKH01000039">
    <property type="protein sequence ID" value="PVY35638.1"/>
    <property type="molecule type" value="Genomic_DNA"/>
</dbReference>
<dbReference type="GeneID" id="78296908"/>
<sequence length="421" mass="48096">MEISLKLLPVSPVSCRAPVDARYAFRGAAPAELRLTLAGREVMRRKPGEPNAAGWYSGVRKLDLTGMAGGVELKFELLDEAGNTIAAAVRPLEVVDSETRSTGRIDGAWCGLYHWSEEEGRLWNRELRKFTAADWRELIRSMHRIGMDVVILQELFRNQEYYGRHRMPETGYRGRAFYPSELFPGRMEIGCPDPVEAILSAADELEMAVLPGIGMYAWFDFTPESLDWHCRVAREVWKRYGHHRSFYGWYISEEVFGDLNRGTKTPEEIVAFFRGFGKLRDELDPTLPVMLAPNCFGVPSALDSWKLLARELDILCPFGFNRMPEGDLAPEQAIALMQSIADENGAHLWLDMEIFLFKEDMALYPRPVDEIFYELENYRSFEKVLCYQFPGLLNAPGSRLTPGGPDTVKLYCDYRRRIHAD</sequence>
<dbReference type="InterPro" id="IPR017853">
    <property type="entry name" value="GH"/>
</dbReference>
<dbReference type="Proteomes" id="UP000245959">
    <property type="component" value="Unassembled WGS sequence"/>
</dbReference>
<proteinExistence type="predicted"/>
<feature type="domain" description="DUF4434" evidence="1">
    <location>
        <begin position="106"/>
        <end position="398"/>
    </location>
</feature>
<reference evidence="2 3" key="1">
    <citation type="submission" date="2018-04" db="EMBL/GenBank/DDBJ databases">
        <title>Genomic Encyclopedia of Type Strains, Phase IV (KMG-IV): sequencing the most valuable type-strain genomes for metagenomic binning, comparative biology and taxonomic classification.</title>
        <authorList>
            <person name="Goeker M."/>
        </authorList>
    </citation>
    <scope>NUCLEOTIDE SEQUENCE [LARGE SCALE GENOMIC DNA]</scope>
    <source>
        <strain evidence="2 3">DSM 14823</strain>
    </source>
</reference>
<protein>
    <submittedName>
        <fullName evidence="2">Uncharacterized protein DUF4434</fullName>
    </submittedName>
</protein>
<dbReference type="RefSeq" id="WP_116885638.1">
    <property type="nucleotide sequence ID" value="NZ_CABMMC010000031.1"/>
</dbReference>
<evidence type="ECO:0000313" key="3">
    <source>
        <dbReference type="Proteomes" id="UP000245959"/>
    </source>
</evidence>
<dbReference type="Gene3D" id="3.20.20.80">
    <property type="entry name" value="Glycosidases"/>
    <property type="match status" value="1"/>
</dbReference>
<evidence type="ECO:0000259" key="1">
    <source>
        <dbReference type="Pfam" id="PF14488"/>
    </source>
</evidence>
<name>A0A2U1AGV2_9BACT</name>
<keyword evidence="3" id="KW-1185">Reference proteome</keyword>
<dbReference type="SUPFAM" id="SSF51445">
    <property type="entry name" value="(Trans)glycosidases"/>
    <property type="match status" value="1"/>
</dbReference>